<proteinExistence type="predicted"/>
<sequence length="160" mass="17574">MNTDIYMKIDNIQGESQDANHKGWIKVSSFNWGATQPANINVGGGGGTGRVQYQDLQVHAEVDKATPAIMRYLSNGKHINKVELSACHASDGQIEYLRITLEEVLITGASYNGTSHTDKIGMSYKFQAAKVGQQYWELMANGGKGPETASGWHIKENRET</sequence>
<evidence type="ECO:0000313" key="2">
    <source>
        <dbReference type="EMBL" id="KOC93726.1"/>
    </source>
</evidence>
<organism evidence="1 4">
    <name type="scientific">Winslowiella iniecta</name>
    <dbReference type="NCBI Taxonomy" id="1560201"/>
    <lineage>
        <taxon>Bacteria</taxon>
        <taxon>Pseudomonadati</taxon>
        <taxon>Pseudomonadota</taxon>
        <taxon>Gammaproteobacteria</taxon>
        <taxon>Enterobacterales</taxon>
        <taxon>Erwiniaceae</taxon>
        <taxon>Winslowiella</taxon>
    </lineage>
</organism>
<dbReference type="SUPFAM" id="SSF141452">
    <property type="entry name" value="Hcp1-like"/>
    <property type="match status" value="1"/>
</dbReference>
<evidence type="ECO:0000313" key="1">
    <source>
        <dbReference type="EMBL" id="KOC91137.1"/>
    </source>
</evidence>
<dbReference type="RefSeq" id="WP_052898503.1">
    <property type="nucleotide sequence ID" value="NZ_JRXE01000007.1"/>
</dbReference>
<accession>A0A0L7T6X8</accession>
<dbReference type="Gene3D" id="2.30.110.20">
    <property type="entry name" value="Hcp1-like"/>
    <property type="match status" value="1"/>
</dbReference>
<evidence type="ECO:0000313" key="3">
    <source>
        <dbReference type="Proteomes" id="UP000036851"/>
    </source>
</evidence>
<reference evidence="3 4" key="1">
    <citation type="journal article" date="2015" name="Int. J. Syst. Evol. Microbiol.">
        <title>Erwinia iniecta sp. nov., isolated from Russian wheat aphids (Diuraphis noxia).</title>
        <authorList>
            <person name="Campillo T."/>
            <person name="Luna E."/>
            <person name="Portier P."/>
            <person name="Fischer-Le Saux M."/>
            <person name="Lapitan N."/>
            <person name="Tisserat N.A."/>
            <person name="Leach J.E."/>
        </authorList>
    </citation>
    <scope>NUCLEOTIDE SEQUENCE [LARGE SCALE GENOMIC DNA]</scope>
    <source>
        <strain evidence="1 4">B120</strain>
        <strain evidence="2 3">B149</strain>
    </source>
</reference>
<dbReference type="InterPro" id="IPR053165">
    <property type="entry name" value="HSI-I_assembly_Hcp1"/>
</dbReference>
<dbReference type="OrthoDB" id="4865570at2"/>
<dbReference type="Proteomes" id="UP000036851">
    <property type="component" value="Unassembled WGS sequence"/>
</dbReference>
<dbReference type="InterPro" id="IPR008514">
    <property type="entry name" value="T6SS_Hcp"/>
</dbReference>
<dbReference type="EMBL" id="JRXF01000011">
    <property type="protein sequence ID" value="KOC93726.1"/>
    <property type="molecule type" value="Genomic_DNA"/>
</dbReference>
<dbReference type="NCBIfam" id="TIGR03344">
    <property type="entry name" value="VI_effect_Hcp1"/>
    <property type="match status" value="1"/>
</dbReference>
<evidence type="ECO:0000313" key="4">
    <source>
        <dbReference type="Proteomes" id="UP000037088"/>
    </source>
</evidence>
<dbReference type="Pfam" id="PF05638">
    <property type="entry name" value="T6SS_HCP"/>
    <property type="match status" value="1"/>
</dbReference>
<dbReference type="PANTHER" id="PTHR36152">
    <property type="entry name" value="CYTOPLASMIC PROTEIN-RELATED"/>
    <property type="match status" value="1"/>
</dbReference>
<comment type="caution">
    <text evidence="1">The sequence shown here is derived from an EMBL/GenBank/DDBJ whole genome shotgun (WGS) entry which is preliminary data.</text>
</comment>
<gene>
    <name evidence="1" type="ORF">NG42_06765</name>
    <name evidence="2" type="ORF">NG43_08375</name>
</gene>
<dbReference type="InterPro" id="IPR036624">
    <property type="entry name" value="Hcp1-lik_sf"/>
</dbReference>
<dbReference type="STRING" id="1560201.NG42_06765"/>
<dbReference type="AlphaFoldDB" id="A0A0L7T6X8"/>
<keyword evidence="4" id="KW-1185">Reference proteome</keyword>
<protein>
    <recommendedName>
        <fullName evidence="5">Hcp1 family type VI secretion system effector</fullName>
    </recommendedName>
</protein>
<dbReference type="PANTHER" id="PTHR36152:SF5">
    <property type="entry name" value="PROTEIN HCP1"/>
    <property type="match status" value="1"/>
</dbReference>
<dbReference type="Proteomes" id="UP000037088">
    <property type="component" value="Unassembled WGS sequence"/>
</dbReference>
<evidence type="ECO:0008006" key="5">
    <source>
        <dbReference type="Google" id="ProtNLM"/>
    </source>
</evidence>
<name>A0A0L7T6X8_9GAMM</name>
<dbReference type="EMBL" id="JRXE01000007">
    <property type="protein sequence ID" value="KOC91137.1"/>
    <property type="molecule type" value="Genomic_DNA"/>
</dbReference>
<dbReference type="PATRIC" id="fig|1560201.3.peg.1442"/>